<feature type="compositionally biased region" description="Polar residues" evidence="1">
    <location>
        <begin position="282"/>
        <end position="294"/>
    </location>
</feature>
<gene>
    <name evidence="2" type="ORF">CALVIDRAFT_602861</name>
</gene>
<feature type="compositionally biased region" description="Basic residues" evidence="1">
    <location>
        <begin position="74"/>
        <end position="97"/>
    </location>
</feature>
<evidence type="ECO:0000313" key="2">
    <source>
        <dbReference type="EMBL" id="KZO90542.1"/>
    </source>
</evidence>
<feature type="compositionally biased region" description="Pro residues" evidence="1">
    <location>
        <begin position="114"/>
        <end position="135"/>
    </location>
</feature>
<reference evidence="2 3" key="1">
    <citation type="journal article" date="2016" name="Mol. Biol. Evol.">
        <title>Comparative Genomics of Early-Diverging Mushroom-Forming Fungi Provides Insights into the Origins of Lignocellulose Decay Capabilities.</title>
        <authorList>
            <person name="Nagy L.G."/>
            <person name="Riley R."/>
            <person name="Tritt A."/>
            <person name="Adam C."/>
            <person name="Daum C."/>
            <person name="Floudas D."/>
            <person name="Sun H."/>
            <person name="Yadav J.S."/>
            <person name="Pangilinan J."/>
            <person name="Larsson K.H."/>
            <person name="Matsuura K."/>
            <person name="Barry K."/>
            <person name="Labutti K."/>
            <person name="Kuo R."/>
            <person name="Ohm R.A."/>
            <person name="Bhattacharya S.S."/>
            <person name="Shirouzu T."/>
            <person name="Yoshinaga Y."/>
            <person name="Martin F.M."/>
            <person name="Grigoriev I.V."/>
            <person name="Hibbett D.S."/>
        </authorList>
    </citation>
    <scope>NUCLEOTIDE SEQUENCE [LARGE SCALE GENOMIC DNA]</scope>
    <source>
        <strain evidence="2 3">TUFC12733</strain>
    </source>
</reference>
<protein>
    <submittedName>
        <fullName evidence="2">Uncharacterized protein</fullName>
    </submittedName>
</protein>
<accession>A0A167GGU8</accession>
<organism evidence="2 3">
    <name type="scientific">Calocera viscosa (strain TUFC12733)</name>
    <dbReference type="NCBI Taxonomy" id="1330018"/>
    <lineage>
        <taxon>Eukaryota</taxon>
        <taxon>Fungi</taxon>
        <taxon>Dikarya</taxon>
        <taxon>Basidiomycota</taxon>
        <taxon>Agaricomycotina</taxon>
        <taxon>Dacrymycetes</taxon>
        <taxon>Dacrymycetales</taxon>
        <taxon>Dacrymycetaceae</taxon>
        <taxon>Calocera</taxon>
    </lineage>
</organism>
<feature type="compositionally biased region" description="Low complexity" evidence="1">
    <location>
        <begin position="204"/>
        <end position="232"/>
    </location>
</feature>
<dbReference type="Proteomes" id="UP000076738">
    <property type="component" value="Unassembled WGS sequence"/>
</dbReference>
<feature type="compositionally biased region" description="Acidic residues" evidence="1">
    <location>
        <begin position="254"/>
        <end position="265"/>
    </location>
</feature>
<dbReference type="EMBL" id="KV417339">
    <property type="protein sequence ID" value="KZO90542.1"/>
    <property type="molecule type" value="Genomic_DNA"/>
</dbReference>
<feature type="compositionally biased region" description="Basic and acidic residues" evidence="1">
    <location>
        <begin position="315"/>
        <end position="331"/>
    </location>
</feature>
<evidence type="ECO:0000256" key="1">
    <source>
        <dbReference type="SAM" id="MobiDB-lite"/>
    </source>
</evidence>
<evidence type="ECO:0000313" key="3">
    <source>
        <dbReference type="Proteomes" id="UP000076738"/>
    </source>
</evidence>
<sequence length="376" mass="41448">MAVQKRILNGNAYHVARFPKTLWPSAKFDVMTKAEIRAWALFGGLDLKMYLTRIEMVRRIHELQNKLWNEGQPRRNRARKQYSMSKKSRSNRNRRAANVRAAPISPEDAHDAPSVPPVGPPAAPSPVTPPSPAPPAARRTATPPSPSRPDSDNSYSHFPVHDELAPPPYGVVAGPSTPPPVPNTPLLADRPLVNRVPRLSAAQRALLQQQRDAAARQVEAAGRTQTPITGPSTQPPTPTPSPPESVLGKRVREEEEVDEGDEEDDMLRYVQDPKRLVKRARNYNSPSESSQTRGAQAAGPSTAVTARRNPPSAEAYREPTHGLYRRKDGRTADVGSSDDSLERPSGSIEETTHTFTRRRMPPLAKSLSDYEQESGH</sequence>
<feature type="region of interest" description="Disordered" evidence="1">
    <location>
        <begin position="204"/>
        <end position="376"/>
    </location>
</feature>
<feature type="compositionally biased region" description="Pro residues" evidence="1">
    <location>
        <begin position="233"/>
        <end position="243"/>
    </location>
</feature>
<feature type="region of interest" description="Disordered" evidence="1">
    <location>
        <begin position="71"/>
        <end position="189"/>
    </location>
</feature>
<dbReference type="AlphaFoldDB" id="A0A167GGU8"/>
<name>A0A167GGU8_CALVF</name>
<keyword evidence="3" id="KW-1185">Reference proteome</keyword>
<proteinExistence type="predicted"/>